<feature type="domain" description="Oligopeptidase F N-terminal" evidence="8">
    <location>
        <begin position="116"/>
        <end position="185"/>
    </location>
</feature>
<dbReference type="KEGG" id="anr:Ana3638_18345"/>
<comment type="function">
    <text evidence="6">Has oligopeptidase activity and degrades a variety of small bioactive peptides.</text>
</comment>
<dbReference type="SUPFAM" id="SSF55486">
    <property type="entry name" value="Metalloproteases ('zincins'), catalytic domain"/>
    <property type="match status" value="1"/>
</dbReference>
<dbReference type="InterPro" id="IPR001567">
    <property type="entry name" value="Pept_M3A_M3B_dom"/>
</dbReference>
<keyword evidence="4 6" id="KW-0862">Zinc</keyword>
<dbReference type="InterPro" id="IPR004438">
    <property type="entry name" value="Peptidase_M3B"/>
</dbReference>
<dbReference type="GO" id="GO:0006518">
    <property type="term" value="P:peptide metabolic process"/>
    <property type="evidence" value="ECO:0007669"/>
    <property type="project" value="TreeGrafter"/>
</dbReference>
<organism evidence="9 10">
    <name type="scientific">Anaerocolumna sedimenticola</name>
    <dbReference type="NCBI Taxonomy" id="2696063"/>
    <lineage>
        <taxon>Bacteria</taxon>
        <taxon>Bacillati</taxon>
        <taxon>Bacillota</taxon>
        <taxon>Clostridia</taxon>
        <taxon>Lachnospirales</taxon>
        <taxon>Lachnospiraceae</taxon>
        <taxon>Anaerocolumna</taxon>
    </lineage>
</organism>
<dbReference type="PANTHER" id="PTHR11804:SF84">
    <property type="entry name" value="SACCHAROLYSIN"/>
    <property type="match status" value="1"/>
</dbReference>
<evidence type="ECO:0000313" key="10">
    <source>
        <dbReference type="Proteomes" id="UP000464314"/>
    </source>
</evidence>
<dbReference type="CDD" id="cd09608">
    <property type="entry name" value="M3B_PepF"/>
    <property type="match status" value="1"/>
</dbReference>
<reference evidence="9 10" key="1">
    <citation type="submission" date="2020-01" db="EMBL/GenBank/DDBJ databases">
        <title>Genome analysis of Anaerocolumna sp. CBA3638.</title>
        <authorList>
            <person name="Kim J."/>
            <person name="Roh S.W."/>
        </authorList>
    </citation>
    <scope>NUCLEOTIDE SEQUENCE [LARGE SCALE GENOMIC DNA]</scope>
    <source>
        <strain evidence="9 10">CBA3638</strain>
    </source>
</reference>
<evidence type="ECO:0000256" key="5">
    <source>
        <dbReference type="ARBA" id="ARBA00023049"/>
    </source>
</evidence>
<evidence type="ECO:0000256" key="3">
    <source>
        <dbReference type="ARBA" id="ARBA00022801"/>
    </source>
</evidence>
<dbReference type="GO" id="GO:0004222">
    <property type="term" value="F:metalloendopeptidase activity"/>
    <property type="evidence" value="ECO:0007669"/>
    <property type="project" value="UniProtKB-UniRule"/>
</dbReference>
<evidence type="ECO:0000256" key="6">
    <source>
        <dbReference type="RuleBase" id="RU368091"/>
    </source>
</evidence>
<keyword evidence="10" id="KW-1185">Reference proteome</keyword>
<dbReference type="EMBL" id="CP048000">
    <property type="protein sequence ID" value="QHQ62500.1"/>
    <property type="molecule type" value="Genomic_DNA"/>
</dbReference>
<dbReference type="InterPro" id="IPR013647">
    <property type="entry name" value="OligopepF_N_dom"/>
</dbReference>
<evidence type="ECO:0000259" key="7">
    <source>
        <dbReference type="Pfam" id="PF01432"/>
    </source>
</evidence>
<comment type="similarity">
    <text evidence="6">Belongs to the peptidase M3B family.</text>
</comment>
<evidence type="ECO:0000259" key="8">
    <source>
        <dbReference type="Pfam" id="PF08439"/>
    </source>
</evidence>
<proteinExistence type="inferred from homology"/>
<sequence length="601" mass="69308">MEKKKLKKRNEVDRKYKWAIEDLFPNDVEWKKEFALTKDLIPKISSYQGKLSESAETLFEFWQLHDEISLHLERVYVYANQKYHEDTGESTYQALSNQATNLSVQVSSALSFMVPEILSIPEETLNSFLVSNQELKTYEFAIKEIIRQKPHTLSTEMEELIADTGEMADAPDSIFSMFNNADLKFPEIKNEDGEMVELTHGRYVSFLESSDRRVRQEAFQTLYATYKKFKNTLAATFSANVKQEAFYAKVRKYPSTLAKELDKSNVPLSVYTNLIDVVHENLPLLHRYVSLRKKLLGLNELHMYDLYTPIVKDAGMKIDFEAAKEMVYNGLEPLGDKYRAALKEGFDNHWIDVYENEGKRSGAYSWGAYGTHPYVLLNYQDTLDHVFTLAHEMGHALHSYHSDAALPITYAGYRIFVAEVASTCNEALLMEYLLGKTQKRQERAYLINHFLEQFRTTLYRQTMFAEFEMITHQKSMDGEALTSDTLCKLYRDLNIQYFGNDIVVDPEIDMEWARIPHFYNAFYVYQYATGYSAAIALSRKILKEGKPAVDDYIGKFLSGGSSDYPIELLKKAGVDMSTREPVEQALGLFGKLLDEMEELMA</sequence>
<gene>
    <name evidence="9" type="primary">pepF</name>
    <name evidence="9" type="ORF">Ana3638_18345</name>
</gene>
<dbReference type="PANTHER" id="PTHR11804">
    <property type="entry name" value="PROTEASE M3 THIMET OLIGOPEPTIDASE-RELATED"/>
    <property type="match status" value="1"/>
</dbReference>
<dbReference type="GO" id="GO:0006508">
    <property type="term" value="P:proteolysis"/>
    <property type="evidence" value="ECO:0007669"/>
    <property type="project" value="UniProtKB-KW"/>
</dbReference>
<evidence type="ECO:0000313" key="9">
    <source>
        <dbReference type="EMBL" id="QHQ62500.1"/>
    </source>
</evidence>
<dbReference type="EC" id="3.4.24.-" evidence="6"/>
<name>A0A6P1TMQ6_9FIRM</name>
<dbReference type="InterPro" id="IPR045090">
    <property type="entry name" value="Pept_M3A_M3B"/>
</dbReference>
<dbReference type="InterPro" id="IPR042088">
    <property type="entry name" value="OligoPept_F_C"/>
</dbReference>
<accession>A0A6P1TMQ6</accession>
<evidence type="ECO:0000256" key="2">
    <source>
        <dbReference type="ARBA" id="ARBA00022723"/>
    </source>
</evidence>
<dbReference type="Gene3D" id="1.10.287.830">
    <property type="entry name" value="putative peptidase helix hairpin domain like"/>
    <property type="match status" value="1"/>
</dbReference>
<comment type="cofactor">
    <cofactor evidence="6">
        <name>Zn(2+)</name>
        <dbReference type="ChEBI" id="CHEBI:29105"/>
    </cofactor>
    <text evidence="6">Binds 1 zinc ion.</text>
</comment>
<evidence type="ECO:0000256" key="1">
    <source>
        <dbReference type="ARBA" id="ARBA00022670"/>
    </source>
</evidence>
<keyword evidence="1 6" id="KW-0645">Protease</keyword>
<dbReference type="Pfam" id="PF08439">
    <property type="entry name" value="Peptidase_M3_N"/>
    <property type="match status" value="1"/>
</dbReference>
<keyword evidence="3 6" id="KW-0378">Hydrolase</keyword>
<dbReference type="AlphaFoldDB" id="A0A6P1TMQ6"/>
<dbReference type="GO" id="GO:0046872">
    <property type="term" value="F:metal ion binding"/>
    <property type="evidence" value="ECO:0007669"/>
    <property type="project" value="UniProtKB-UniRule"/>
</dbReference>
<keyword evidence="5 6" id="KW-0482">Metalloprotease</keyword>
<dbReference type="Proteomes" id="UP000464314">
    <property type="component" value="Chromosome"/>
</dbReference>
<protein>
    <recommendedName>
        <fullName evidence="6">Oligopeptidase F</fullName>
        <ecNumber evidence="6">3.4.24.-</ecNumber>
    </recommendedName>
</protein>
<dbReference type="NCBIfam" id="TIGR00181">
    <property type="entry name" value="pepF"/>
    <property type="match status" value="1"/>
</dbReference>
<dbReference type="RefSeq" id="WP_161839323.1">
    <property type="nucleotide sequence ID" value="NZ_CP048000.1"/>
</dbReference>
<feature type="domain" description="Peptidase M3A/M3B catalytic" evidence="7">
    <location>
        <begin position="206"/>
        <end position="587"/>
    </location>
</feature>
<dbReference type="Gene3D" id="1.20.140.70">
    <property type="entry name" value="Oligopeptidase f, N-terminal domain"/>
    <property type="match status" value="1"/>
</dbReference>
<dbReference type="Pfam" id="PF01432">
    <property type="entry name" value="Peptidase_M3"/>
    <property type="match status" value="1"/>
</dbReference>
<keyword evidence="2 6" id="KW-0479">Metal-binding</keyword>
<dbReference type="Gene3D" id="1.10.1370.20">
    <property type="entry name" value="Oligoendopeptidase f, C-terminal domain"/>
    <property type="match status" value="1"/>
</dbReference>
<evidence type="ECO:0000256" key="4">
    <source>
        <dbReference type="ARBA" id="ARBA00022833"/>
    </source>
</evidence>